<dbReference type="AlphaFoldDB" id="Q2HBA8"/>
<proteinExistence type="predicted"/>
<dbReference type="InParanoid" id="Q2HBA8"/>
<name>Q2HBA8_CHAGB</name>
<sequence>MSPPTSQSWQNMIARSCLKTCLGDLESLTDVSSGSQNSLKVNNPRCNIMRSVSQEGVDRRSVRIVPTKKPPSAARVLRRSAIFRACVRSNAVGKPFLKARFFCSSQQHSNRPKAIHQQHMLRK</sequence>
<dbReference type="GeneID" id="4389586"/>
<dbReference type="RefSeq" id="XP_001229012.1">
    <property type="nucleotide sequence ID" value="XM_001229011.1"/>
</dbReference>
<protein>
    <submittedName>
        <fullName evidence="1">Uncharacterized protein</fullName>
    </submittedName>
</protein>
<dbReference type="EMBL" id="CH408030">
    <property type="protein sequence ID" value="EAQ90561.1"/>
    <property type="molecule type" value="Genomic_DNA"/>
</dbReference>
<accession>Q2HBA8</accession>
<keyword evidence="2" id="KW-1185">Reference proteome</keyword>
<reference evidence="2" key="1">
    <citation type="journal article" date="2015" name="Genome Announc.">
        <title>Draft genome sequence of the cellulolytic fungus Chaetomium globosum.</title>
        <authorList>
            <person name="Cuomo C.A."/>
            <person name="Untereiner W.A."/>
            <person name="Ma L.-J."/>
            <person name="Grabherr M."/>
            <person name="Birren B.W."/>
        </authorList>
    </citation>
    <scope>NUCLEOTIDE SEQUENCE [LARGE SCALE GENOMIC DNA]</scope>
    <source>
        <strain evidence="2">ATCC 6205 / CBS 148.51 / DSM 1962 / NBRC 6347 / NRRL 1970</strain>
    </source>
</reference>
<dbReference type="VEuPathDB" id="FungiDB:CHGG_02496"/>
<dbReference type="Proteomes" id="UP000001056">
    <property type="component" value="Unassembled WGS sequence"/>
</dbReference>
<dbReference type="HOGENOM" id="CLU_2014988_0_0_1"/>
<organism evidence="1 2">
    <name type="scientific">Chaetomium globosum (strain ATCC 6205 / CBS 148.51 / DSM 1962 / NBRC 6347 / NRRL 1970)</name>
    <name type="common">Soil fungus</name>
    <dbReference type="NCBI Taxonomy" id="306901"/>
    <lineage>
        <taxon>Eukaryota</taxon>
        <taxon>Fungi</taxon>
        <taxon>Dikarya</taxon>
        <taxon>Ascomycota</taxon>
        <taxon>Pezizomycotina</taxon>
        <taxon>Sordariomycetes</taxon>
        <taxon>Sordariomycetidae</taxon>
        <taxon>Sordariales</taxon>
        <taxon>Chaetomiaceae</taxon>
        <taxon>Chaetomium</taxon>
    </lineage>
</organism>
<evidence type="ECO:0000313" key="1">
    <source>
        <dbReference type="EMBL" id="EAQ90561.1"/>
    </source>
</evidence>
<evidence type="ECO:0000313" key="2">
    <source>
        <dbReference type="Proteomes" id="UP000001056"/>
    </source>
</evidence>
<gene>
    <name evidence="1" type="ORF">CHGG_02496</name>
</gene>